<dbReference type="NCBIfam" id="TIGR00071">
    <property type="entry name" value="hisT_truA"/>
    <property type="match status" value="1"/>
</dbReference>
<dbReference type="HOGENOM" id="CLU_014673_0_2_11"/>
<name>E6M0Q0_9ACTO</name>
<dbReference type="AlphaFoldDB" id="E6M0Q0"/>
<comment type="subunit">
    <text evidence="4">Homodimer.</text>
</comment>
<dbReference type="Pfam" id="PF01416">
    <property type="entry name" value="PseudoU_synth_1"/>
    <property type="match status" value="1"/>
</dbReference>
<evidence type="ECO:0000256" key="6">
    <source>
        <dbReference type="PIRSR" id="PIRSR001430-2"/>
    </source>
</evidence>
<comment type="similarity">
    <text evidence="1 4 7">Belongs to the tRNA pseudouridine synthase TruA family.</text>
</comment>
<proteinExistence type="inferred from homology"/>
<dbReference type="InterPro" id="IPR020094">
    <property type="entry name" value="TruA/RsuA/RluB/E/F_N"/>
</dbReference>
<dbReference type="InterPro" id="IPR001406">
    <property type="entry name" value="PsdUridine_synth_TruA"/>
</dbReference>
<dbReference type="GO" id="GO:0003723">
    <property type="term" value="F:RNA binding"/>
    <property type="evidence" value="ECO:0007669"/>
    <property type="project" value="InterPro"/>
</dbReference>
<dbReference type="SUPFAM" id="SSF55120">
    <property type="entry name" value="Pseudouridine synthase"/>
    <property type="match status" value="1"/>
</dbReference>
<comment type="caution">
    <text evidence="9">The sequence shown here is derived from an EMBL/GenBank/DDBJ whole genome shotgun (WGS) entry which is preliminary data.</text>
</comment>
<dbReference type="CDD" id="cd02570">
    <property type="entry name" value="PseudoU_synth_EcTruA"/>
    <property type="match status" value="1"/>
</dbReference>
<dbReference type="Gene3D" id="3.30.70.580">
    <property type="entry name" value="Pseudouridine synthase I, catalytic domain, N-terminal subdomain"/>
    <property type="match status" value="1"/>
</dbReference>
<feature type="active site" description="Nucleophile" evidence="4 5">
    <location>
        <position position="68"/>
    </location>
</feature>
<dbReference type="HAMAP" id="MF_00171">
    <property type="entry name" value="TruA"/>
    <property type="match status" value="1"/>
</dbReference>
<feature type="binding site" evidence="4 6">
    <location>
        <position position="153"/>
    </location>
    <ligand>
        <name>substrate</name>
    </ligand>
</feature>
<keyword evidence="3 4" id="KW-0413">Isomerase</keyword>
<comment type="function">
    <text evidence="4">Formation of pseudouridine at positions 38, 39 and 40 in the anticodon stem and loop of transfer RNAs.</text>
</comment>
<dbReference type="GO" id="GO:0031119">
    <property type="term" value="P:tRNA pseudouridine synthesis"/>
    <property type="evidence" value="ECO:0007669"/>
    <property type="project" value="UniProtKB-UniRule"/>
</dbReference>
<evidence type="ECO:0000256" key="5">
    <source>
        <dbReference type="PIRSR" id="PIRSR001430-1"/>
    </source>
</evidence>
<evidence type="ECO:0000256" key="3">
    <source>
        <dbReference type="ARBA" id="ARBA00023235"/>
    </source>
</evidence>
<comment type="catalytic activity">
    <reaction evidence="4 7">
        <text>uridine(38/39/40) in tRNA = pseudouridine(38/39/40) in tRNA</text>
        <dbReference type="Rhea" id="RHEA:22376"/>
        <dbReference type="Rhea" id="RHEA-COMP:10085"/>
        <dbReference type="Rhea" id="RHEA-COMP:10087"/>
        <dbReference type="ChEBI" id="CHEBI:65314"/>
        <dbReference type="ChEBI" id="CHEBI:65315"/>
        <dbReference type="EC" id="5.4.99.12"/>
    </reaction>
</comment>
<protein>
    <recommendedName>
        <fullName evidence="4">tRNA pseudouridine synthase A</fullName>
        <ecNumber evidence="4">5.4.99.12</ecNumber>
    </recommendedName>
    <alternativeName>
        <fullName evidence="4">tRNA pseudouridine(38-40) synthase</fullName>
    </alternativeName>
    <alternativeName>
        <fullName evidence="4">tRNA pseudouridylate synthase I</fullName>
    </alternativeName>
    <alternativeName>
        <fullName evidence="4">tRNA-uridine isomerase I</fullName>
    </alternativeName>
</protein>
<dbReference type="EMBL" id="AEPY01000011">
    <property type="protein sequence ID" value="EFU79530.1"/>
    <property type="molecule type" value="Genomic_DNA"/>
</dbReference>
<gene>
    <name evidence="4" type="primary">truA</name>
    <name evidence="9" type="ORF">HMPREF0388_1633</name>
</gene>
<dbReference type="InterPro" id="IPR020097">
    <property type="entry name" value="PsdUridine_synth_TruA_a/b_dom"/>
</dbReference>
<evidence type="ECO:0000313" key="9">
    <source>
        <dbReference type="EMBL" id="EFU79530.1"/>
    </source>
</evidence>
<dbReference type="PIRSF" id="PIRSF001430">
    <property type="entry name" value="tRNA_psdUrid_synth"/>
    <property type="match status" value="1"/>
</dbReference>
<evidence type="ECO:0000256" key="7">
    <source>
        <dbReference type="RuleBase" id="RU003792"/>
    </source>
</evidence>
<comment type="caution">
    <text evidence="4">Lacks conserved residue(s) required for the propagation of feature annotation.</text>
</comment>
<feature type="domain" description="Pseudouridine synthase I TruA alpha/beta" evidence="8">
    <location>
        <begin position="188"/>
        <end position="289"/>
    </location>
</feature>
<evidence type="ECO:0000313" key="10">
    <source>
        <dbReference type="Proteomes" id="UP000005573"/>
    </source>
</evidence>
<evidence type="ECO:0000259" key="8">
    <source>
        <dbReference type="Pfam" id="PF01416"/>
    </source>
</evidence>
<organism evidence="9 10">
    <name type="scientific">Mobiluncus curtisii ATCC 51333</name>
    <dbReference type="NCBI Taxonomy" id="887326"/>
    <lineage>
        <taxon>Bacteria</taxon>
        <taxon>Bacillati</taxon>
        <taxon>Actinomycetota</taxon>
        <taxon>Actinomycetes</taxon>
        <taxon>Actinomycetales</taxon>
        <taxon>Actinomycetaceae</taxon>
        <taxon>Mobiluncus</taxon>
    </lineage>
</organism>
<dbReference type="PANTHER" id="PTHR11142:SF0">
    <property type="entry name" value="TRNA PSEUDOURIDINE SYNTHASE-LIKE 1"/>
    <property type="match status" value="1"/>
</dbReference>
<dbReference type="Gene3D" id="3.30.70.660">
    <property type="entry name" value="Pseudouridine synthase I, catalytic domain, C-terminal subdomain"/>
    <property type="match status" value="1"/>
</dbReference>
<evidence type="ECO:0000256" key="1">
    <source>
        <dbReference type="ARBA" id="ARBA00009375"/>
    </source>
</evidence>
<reference evidence="9 10" key="1">
    <citation type="submission" date="2010-12" db="EMBL/GenBank/DDBJ databases">
        <authorList>
            <person name="Muzny D."/>
            <person name="Qin X."/>
            <person name="Deng J."/>
            <person name="Jiang H."/>
            <person name="Liu Y."/>
            <person name="Qu J."/>
            <person name="Song X.-Z."/>
            <person name="Zhang L."/>
            <person name="Thornton R."/>
            <person name="Coyle M."/>
            <person name="Francisco L."/>
            <person name="Jackson L."/>
            <person name="Javaid M."/>
            <person name="Korchina V."/>
            <person name="Kovar C."/>
            <person name="Mata R."/>
            <person name="Mathew T."/>
            <person name="Ngo R."/>
            <person name="Nguyen L."/>
            <person name="Nguyen N."/>
            <person name="Okwuonu G."/>
            <person name="Ongeri F."/>
            <person name="Pham C."/>
            <person name="Simmons D."/>
            <person name="Wilczek-Boney K."/>
            <person name="Hale W."/>
            <person name="Jakkamsetti A."/>
            <person name="Pham P."/>
            <person name="Ruth R."/>
            <person name="San Lucas F."/>
            <person name="Warren J."/>
            <person name="Zhang J."/>
            <person name="Zhao Z."/>
            <person name="Zhou C."/>
            <person name="Zhu D."/>
            <person name="Lee S."/>
            <person name="Bess C."/>
            <person name="Blankenburg K."/>
            <person name="Forbes L."/>
            <person name="Fu Q."/>
            <person name="Gubbala S."/>
            <person name="Hirani K."/>
            <person name="Jayaseelan J.C."/>
            <person name="Lara F."/>
            <person name="Munidasa M."/>
            <person name="Palculict T."/>
            <person name="Patil S."/>
            <person name="Pu L.-L."/>
            <person name="Saada N."/>
            <person name="Tang L."/>
            <person name="Weissenberger G."/>
            <person name="Zhu Y."/>
            <person name="Hemphill L."/>
            <person name="Shang Y."/>
            <person name="Youmans B."/>
            <person name="Ayvaz T."/>
            <person name="Ross M."/>
            <person name="Santibanez J."/>
            <person name="Aqrawi P."/>
            <person name="Gross S."/>
            <person name="Joshi V."/>
            <person name="Fowler G."/>
            <person name="Nazareth L."/>
            <person name="Reid J."/>
            <person name="Worley K."/>
            <person name="Petrosino J."/>
            <person name="Highlander S."/>
            <person name="Gibbs R."/>
        </authorList>
    </citation>
    <scope>NUCLEOTIDE SEQUENCE [LARGE SCALE GENOMIC DNA]</scope>
    <source>
        <strain evidence="9 10">ATCC 51333</strain>
    </source>
</reference>
<dbReference type="InterPro" id="IPR020103">
    <property type="entry name" value="PsdUridine_synth_cat_dom_sf"/>
</dbReference>
<accession>E6M0Q0</accession>
<evidence type="ECO:0000256" key="2">
    <source>
        <dbReference type="ARBA" id="ARBA00022694"/>
    </source>
</evidence>
<evidence type="ECO:0000256" key="4">
    <source>
        <dbReference type="HAMAP-Rule" id="MF_00171"/>
    </source>
</evidence>
<keyword evidence="2 4" id="KW-0819">tRNA processing</keyword>
<dbReference type="EC" id="5.4.99.12" evidence="4"/>
<dbReference type="PANTHER" id="PTHR11142">
    <property type="entry name" value="PSEUDOURIDYLATE SYNTHASE"/>
    <property type="match status" value="1"/>
</dbReference>
<dbReference type="InterPro" id="IPR020095">
    <property type="entry name" value="PsdUridine_synth_TruA_C"/>
</dbReference>
<sequence length="314" mass="34225">MQLNCHPVSAEGLRREVMRIRLDIRYDGTPFHGWAAQPGLPTVQGALESALAVIYRQTVELTVAGRTDAGVHASGQVAHFTVPEVGDRIVPPDTLAPRLGAVLRAVLSGNLASPLPDSPAAYPPNAVDALVVTTAMVVPETFDARFSALARHYVYRIVDDLAVRNPLCRNYCWWYPTPLDAAAMNASAAVLLGEHDFAAFCKPREGATTIRTLQQLETLRTAPGMMEIRVRADAFCHSMVRSLVGALTEVGRAKRDTVWLADALAAKARIPEIPVAPALGLTLTQVDYPQTETELLTRQQTTRARRDCGCPERR</sequence>
<dbReference type="Proteomes" id="UP000005573">
    <property type="component" value="Unassembled WGS sequence"/>
</dbReference>
<dbReference type="GO" id="GO:0160147">
    <property type="term" value="F:tRNA pseudouridine(38-40) synthase activity"/>
    <property type="evidence" value="ECO:0007669"/>
    <property type="project" value="UniProtKB-EC"/>
</dbReference>